<comment type="caution">
    <text evidence="2">The sequence shown here is derived from an EMBL/GenBank/DDBJ whole genome shotgun (WGS) entry which is preliminary data.</text>
</comment>
<feature type="chain" id="PRO_5046949694" evidence="1">
    <location>
        <begin position="19"/>
        <end position="321"/>
    </location>
</feature>
<name>A0ABV8XS50_9DEIO</name>
<sequence length="321" mass="34861">MRRVLGLALATLLSAAQAATLPSQAVLSGTCCPGAVWSPDSRSLLFLDGPPARAATGIYQVGVGGGAVTRRFSSVAFFSPLLRWAVRPGTGDATTLERLADGRRFTLPTRGADVTWNRTETRLAYTRSDTTGNFDRRLTRVYVADVFGPPRQVAALYGGGVSGWVNDQTLLLSGKAQPGERDRELFTLNVRSGARRSLGRALSFRGVSLSPDGAWVVYYVAFDSKARNGLWLRPTNGGAPRRLDAFGSYRWRDAGRLLLIPLRPDGSPHEVREYRVQGASWRTLGDLGDQVRQGDWSVSPDGGRLAYLSARDGNLRVLNLP</sequence>
<organism evidence="2 3">
    <name type="scientific">Deinococcus navajonensis</name>
    <dbReference type="NCBI Taxonomy" id="309884"/>
    <lineage>
        <taxon>Bacteria</taxon>
        <taxon>Thermotogati</taxon>
        <taxon>Deinococcota</taxon>
        <taxon>Deinococci</taxon>
        <taxon>Deinococcales</taxon>
        <taxon>Deinococcaceae</taxon>
        <taxon>Deinococcus</taxon>
    </lineage>
</organism>
<evidence type="ECO:0000256" key="1">
    <source>
        <dbReference type="SAM" id="SignalP"/>
    </source>
</evidence>
<gene>
    <name evidence="2" type="ORF">ACFOZ9_15975</name>
</gene>
<dbReference type="Gene3D" id="2.120.10.30">
    <property type="entry name" value="TolB, C-terminal domain"/>
    <property type="match status" value="1"/>
</dbReference>
<evidence type="ECO:0000313" key="3">
    <source>
        <dbReference type="Proteomes" id="UP001595998"/>
    </source>
</evidence>
<keyword evidence="1" id="KW-0732">Signal</keyword>
<dbReference type="InterPro" id="IPR011042">
    <property type="entry name" value="6-blade_b-propeller_TolB-like"/>
</dbReference>
<reference evidence="3" key="1">
    <citation type="journal article" date="2019" name="Int. J. Syst. Evol. Microbiol.">
        <title>The Global Catalogue of Microorganisms (GCM) 10K type strain sequencing project: providing services to taxonomists for standard genome sequencing and annotation.</title>
        <authorList>
            <consortium name="The Broad Institute Genomics Platform"/>
            <consortium name="The Broad Institute Genome Sequencing Center for Infectious Disease"/>
            <person name="Wu L."/>
            <person name="Ma J."/>
        </authorList>
    </citation>
    <scope>NUCLEOTIDE SEQUENCE [LARGE SCALE GENOMIC DNA]</scope>
    <source>
        <strain evidence="3">CCUG 56029</strain>
    </source>
</reference>
<proteinExistence type="predicted"/>
<dbReference type="RefSeq" id="WP_380041481.1">
    <property type="nucleotide sequence ID" value="NZ_JBHSEH010000024.1"/>
</dbReference>
<dbReference type="InterPro" id="IPR011659">
    <property type="entry name" value="WD40"/>
</dbReference>
<accession>A0ABV8XS50</accession>
<protein>
    <submittedName>
        <fullName evidence="2">TolB family protein</fullName>
    </submittedName>
</protein>
<dbReference type="EMBL" id="JBHSEH010000024">
    <property type="protein sequence ID" value="MFC4427716.1"/>
    <property type="molecule type" value="Genomic_DNA"/>
</dbReference>
<dbReference type="Pfam" id="PF07676">
    <property type="entry name" value="PD40"/>
    <property type="match status" value="1"/>
</dbReference>
<dbReference type="Proteomes" id="UP001595998">
    <property type="component" value="Unassembled WGS sequence"/>
</dbReference>
<feature type="signal peptide" evidence="1">
    <location>
        <begin position="1"/>
        <end position="18"/>
    </location>
</feature>
<evidence type="ECO:0000313" key="2">
    <source>
        <dbReference type="EMBL" id="MFC4427716.1"/>
    </source>
</evidence>
<keyword evidence="3" id="KW-1185">Reference proteome</keyword>
<dbReference type="SUPFAM" id="SSF82171">
    <property type="entry name" value="DPP6 N-terminal domain-like"/>
    <property type="match status" value="1"/>
</dbReference>